<dbReference type="InterPro" id="IPR050168">
    <property type="entry name" value="AAA_ATPase_domain"/>
</dbReference>
<dbReference type="PANTHER" id="PTHR23077:SF9">
    <property type="entry name" value="PEROXISOMAL ATPASE PEX6"/>
    <property type="match status" value="1"/>
</dbReference>
<comment type="subcellular location">
    <subcellularLocation>
        <location evidence="1">Membrane</location>
    </subcellularLocation>
</comment>
<evidence type="ECO:0000256" key="8">
    <source>
        <dbReference type="ARBA" id="ARBA00034811"/>
    </source>
</evidence>
<comment type="catalytic activity">
    <reaction evidence="10">
        <text>ATP + H2O = ADP + phosphate + H(+)</text>
        <dbReference type="Rhea" id="RHEA:13065"/>
        <dbReference type="ChEBI" id="CHEBI:15377"/>
        <dbReference type="ChEBI" id="CHEBI:15378"/>
        <dbReference type="ChEBI" id="CHEBI:30616"/>
        <dbReference type="ChEBI" id="CHEBI:43474"/>
        <dbReference type="ChEBI" id="CHEBI:456216"/>
    </reaction>
    <physiologicalReaction direction="left-to-right" evidence="10">
        <dbReference type="Rhea" id="RHEA:13066"/>
    </physiologicalReaction>
</comment>
<evidence type="ECO:0000256" key="3">
    <source>
        <dbReference type="ARBA" id="ARBA00022593"/>
    </source>
</evidence>
<evidence type="ECO:0000313" key="13">
    <source>
        <dbReference type="Proteomes" id="UP000786811"/>
    </source>
</evidence>
<comment type="similarity">
    <text evidence="2">Belongs to the AAA ATPase family.</text>
</comment>
<dbReference type="PANTHER" id="PTHR23077">
    <property type="entry name" value="AAA-FAMILY ATPASE"/>
    <property type="match status" value="1"/>
</dbReference>
<evidence type="ECO:0000256" key="6">
    <source>
        <dbReference type="ARBA" id="ARBA00022840"/>
    </source>
</evidence>
<keyword evidence="4" id="KW-0547">Nucleotide-binding</keyword>
<proteinExistence type="inferred from homology"/>
<evidence type="ECO:0000313" key="12">
    <source>
        <dbReference type="EMBL" id="CAG5101337.1"/>
    </source>
</evidence>
<feature type="domain" description="AAA+ ATPase" evidence="11">
    <location>
        <begin position="304"/>
        <end position="439"/>
    </location>
</feature>
<organism evidence="12 13">
    <name type="scientific">Cotesia congregata</name>
    <name type="common">Parasitoid wasp</name>
    <name type="synonym">Apanteles congregatus</name>
    <dbReference type="NCBI Taxonomy" id="51543"/>
    <lineage>
        <taxon>Eukaryota</taxon>
        <taxon>Metazoa</taxon>
        <taxon>Ecdysozoa</taxon>
        <taxon>Arthropoda</taxon>
        <taxon>Hexapoda</taxon>
        <taxon>Insecta</taxon>
        <taxon>Pterygota</taxon>
        <taxon>Neoptera</taxon>
        <taxon>Endopterygota</taxon>
        <taxon>Hymenoptera</taxon>
        <taxon>Apocrita</taxon>
        <taxon>Ichneumonoidea</taxon>
        <taxon>Braconidae</taxon>
        <taxon>Microgastrinae</taxon>
        <taxon>Cotesia</taxon>
    </lineage>
</organism>
<dbReference type="Pfam" id="PF00004">
    <property type="entry name" value="AAA"/>
    <property type="match status" value="2"/>
</dbReference>
<dbReference type="OrthoDB" id="2187at2759"/>
<dbReference type="Gene3D" id="1.10.8.60">
    <property type="match status" value="2"/>
</dbReference>
<keyword evidence="5" id="KW-0378">Hydrolase</keyword>
<dbReference type="FunFam" id="3.40.50.300:FF:000109">
    <property type="entry name" value="Peroxisomal biogenesis factor 6"/>
    <property type="match status" value="1"/>
</dbReference>
<accession>A0A8J2HPG1</accession>
<protein>
    <recommendedName>
        <fullName evidence="8">Peroxisomal ATPase PEX6</fullName>
    </recommendedName>
    <alternativeName>
        <fullName evidence="9">Peroxin-6</fullName>
    </alternativeName>
</protein>
<dbReference type="SMART" id="SM00382">
    <property type="entry name" value="AAA"/>
    <property type="match status" value="2"/>
</dbReference>
<evidence type="ECO:0000256" key="1">
    <source>
        <dbReference type="ARBA" id="ARBA00004370"/>
    </source>
</evidence>
<dbReference type="AlphaFoldDB" id="A0A8J2HPG1"/>
<dbReference type="GO" id="GO:0005778">
    <property type="term" value="C:peroxisomal membrane"/>
    <property type="evidence" value="ECO:0007669"/>
    <property type="project" value="TreeGrafter"/>
</dbReference>
<name>A0A8J2HPG1_COTCN</name>
<dbReference type="InterPro" id="IPR003959">
    <property type="entry name" value="ATPase_AAA_core"/>
</dbReference>
<feature type="domain" description="AAA+ ATPase" evidence="11">
    <location>
        <begin position="558"/>
        <end position="696"/>
    </location>
</feature>
<dbReference type="InterPro" id="IPR027417">
    <property type="entry name" value="P-loop_NTPase"/>
</dbReference>
<dbReference type="Proteomes" id="UP000786811">
    <property type="component" value="Unassembled WGS sequence"/>
</dbReference>
<evidence type="ECO:0000256" key="5">
    <source>
        <dbReference type="ARBA" id="ARBA00022801"/>
    </source>
</evidence>
<dbReference type="InterPro" id="IPR003593">
    <property type="entry name" value="AAA+_ATPase"/>
</dbReference>
<keyword evidence="13" id="KW-1185">Reference proteome</keyword>
<keyword evidence="7" id="KW-0472">Membrane</keyword>
<reference evidence="12" key="1">
    <citation type="submission" date="2021-04" db="EMBL/GenBank/DDBJ databases">
        <authorList>
            <person name="Chebbi M.A.C M."/>
        </authorList>
    </citation>
    <scope>NUCLEOTIDE SEQUENCE</scope>
</reference>
<dbReference type="PROSITE" id="PS00674">
    <property type="entry name" value="AAA"/>
    <property type="match status" value="1"/>
</dbReference>
<comment type="caution">
    <text evidence="12">The sequence shown here is derived from an EMBL/GenBank/DDBJ whole genome shotgun (WGS) entry which is preliminary data.</text>
</comment>
<gene>
    <name evidence="12" type="ORF">HICCMSTLAB_LOCUS10410</name>
</gene>
<keyword evidence="6" id="KW-0067">ATP-binding</keyword>
<evidence type="ECO:0000259" key="11">
    <source>
        <dbReference type="SMART" id="SM00382"/>
    </source>
</evidence>
<sequence length="812" mass="93092">MSSKNFNYCKILFYLIRTLKSKKNYYLLSYIYLHYVKIKLQRLKKMKVQIEAINDSNFKSIVEKYYCENKKYIDYTSCAIGAVNCLKFSETMWINICSKKCDKKYKILVLPLDVKNKLYVSETTLFNIKNVLGENLSPFITPACKSKIEWADEVKVSLLSCQECSDDLVENLLKNYFSTPRYLRTKDIIKINIKEYAKEYFFTLENRQLTDLFFKVNSVKINNKYTNRSCYVSCEKSTLIQETKVRGYLPEFKKLEIIDDSIKDVLEEIEKNSVSNFPLLSYKPFEELKASILPFKMTDNWRGMKPIFLLKGPAGSGKLRLIRALSQQMGFNFLDFNCDETQTLSVSQIETKLRISLTNAQNLVPCILKLSNINVFGRDTEGNIDERVPPNFAEQINDIYNSKMKYPLIIIATSENDDIPSEITRNFIETFSIDYFTQDQRSELIDWFLKSRNIKYDVDLPKIAGMCCNFFMNDLETLILDAATNCYKSLMSNEKSWVIINENDFIEAYDHMQATFSEQIGAPKVPQVYWEDIGGLANLKSEIMKRIEIPLMQDCDIKRSGILFYGPPGTGKTLLAKAVATEYKLNFLSVKGPELLNMYVGQSEKNVREIFELARTASPCIIFFDELDALAPNRGRSGDSGGVMDRVVSQLLAEMDGLGSSADTFIIGATNRPDLIDSALLRPGRFDKLLYVGIYSDSESQFTVLKAITRKFNMANADQNLDKLVKLLPENLTGADLNSLCSNAWLNAVRKVVRNYQKSLDQKQDKKKPEGNVNVALDDFLEAVKSLVPSVSREELMRYEKLHQELGSKICK</sequence>
<evidence type="ECO:0000256" key="7">
    <source>
        <dbReference type="ARBA" id="ARBA00023136"/>
    </source>
</evidence>
<dbReference type="GO" id="GO:0016887">
    <property type="term" value="F:ATP hydrolysis activity"/>
    <property type="evidence" value="ECO:0007669"/>
    <property type="project" value="InterPro"/>
</dbReference>
<dbReference type="InterPro" id="IPR003960">
    <property type="entry name" value="ATPase_AAA_CS"/>
</dbReference>
<dbReference type="Gene3D" id="3.40.50.300">
    <property type="entry name" value="P-loop containing nucleotide triphosphate hydrolases"/>
    <property type="match status" value="2"/>
</dbReference>
<dbReference type="EMBL" id="CAJNRD030001122">
    <property type="protein sequence ID" value="CAG5101337.1"/>
    <property type="molecule type" value="Genomic_DNA"/>
</dbReference>
<evidence type="ECO:0000256" key="9">
    <source>
        <dbReference type="ARBA" id="ARBA00034920"/>
    </source>
</evidence>
<evidence type="ECO:0000256" key="10">
    <source>
        <dbReference type="ARBA" id="ARBA00048778"/>
    </source>
</evidence>
<evidence type="ECO:0000256" key="4">
    <source>
        <dbReference type="ARBA" id="ARBA00022741"/>
    </source>
</evidence>
<dbReference type="GO" id="GO:0016558">
    <property type="term" value="P:protein import into peroxisome matrix"/>
    <property type="evidence" value="ECO:0007669"/>
    <property type="project" value="TreeGrafter"/>
</dbReference>
<keyword evidence="3" id="KW-0962">Peroxisome biogenesis</keyword>
<dbReference type="GO" id="GO:0005524">
    <property type="term" value="F:ATP binding"/>
    <property type="evidence" value="ECO:0007669"/>
    <property type="project" value="UniProtKB-KW"/>
</dbReference>
<evidence type="ECO:0000256" key="2">
    <source>
        <dbReference type="ARBA" id="ARBA00006914"/>
    </source>
</evidence>
<dbReference type="SUPFAM" id="SSF52540">
    <property type="entry name" value="P-loop containing nucleoside triphosphate hydrolases"/>
    <property type="match status" value="2"/>
</dbReference>
<dbReference type="GO" id="GO:0005829">
    <property type="term" value="C:cytosol"/>
    <property type="evidence" value="ECO:0007669"/>
    <property type="project" value="TreeGrafter"/>
</dbReference>